<accession>A0A9P0E910</accession>
<dbReference type="EMBL" id="OV725077">
    <property type="protein sequence ID" value="CAH1389601.1"/>
    <property type="molecule type" value="Genomic_DNA"/>
</dbReference>
<evidence type="ECO:0000256" key="3">
    <source>
        <dbReference type="ARBA" id="ARBA00022679"/>
    </source>
</evidence>
<comment type="similarity">
    <text evidence="1">Belongs to the glycosyltransferase 25 family.</text>
</comment>
<gene>
    <name evidence="4" type="ORF">NEZAVI_LOCUS984</name>
</gene>
<dbReference type="OrthoDB" id="47375at2759"/>
<keyword evidence="5" id="KW-1185">Reference proteome</keyword>
<reference evidence="4" key="1">
    <citation type="submission" date="2022-01" db="EMBL/GenBank/DDBJ databases">
        <authorList>
            <person name="King R."/>
        </authorList>
    </citation>
    <scope>NUCLEOTIDE SEQUENCE</scope>
</reference>
<dbReference type="PANTHER" id="PTHR10730:SF53">
    <property type="entry name" value="GLYCOSYLTRANSFERASE 25 FAMILY MEMBER"/>
    <property type="match status" value="1"/>
</dbReference>
<evidence type="ECO:0000313" key="5">
    <source>
        <dbReference type="Proteomes" id="UP001152798"/>
    </source>
</evidence>
<evidence type="ECO:0000256" key="1">
    <source>
        <dbReference type="ARBA" id="ARBA00006721"/>
    </source>
</evidence>
<keyword evidence="2" id="KW-0328">Glycosyltransferase</keyword>
<keyword evidence="3" id="KW-0808">Transferase</keyword>
<evidence type="ECO:0000313" key="4">
    <source>
        <dbReference type="EMBL" id="CAH1389601.1"/>
    </source>
</evidence>
<dbReference type="GO" id="GO:0050211">
    <property type="term" value="F:procollagen galactosyltransferase activity"/>
    <property type="evidence" value="ECO:0007669"/>
    <property type="project" value="TreeGrafter"/>
</dbReference>
<name>A0A9P0E910_NEZVI</name>
<dbReference type="InterPro" id="IPR050757">
    <property type="entry name" value="Collagen_mod_GT25"/>
</dbReference>
<dbReference type="Proteomes" id="UP001152798">
    <property type="component" value="Chromosome 1"/>
</dbReference>
<evidence type="ECO:0000256" key="2">
    <source>
        <dbReference type="ARBA" id="ARBA00022676"/>
    </source>
</evidence>
<protein>
    <submittedName>
        <fullName evidence="4">Uncharacterized protein</fullName>
    </submittedName>
</protein>
<sequence>MAAIYDTNWRNASIGACRIGFGESDAKFELACMIGAIWVAVAGNRSWCYLGRKRLQEKEEEQVEGTDYLVWAGYSYWTLGYLLSGQGAKKLIAQDPLSNIIPVDEYLPILYDKHPEEEWNKFFPIRNLIALSVEPLVLYPAWYLHEEGYVSDTEDSPTITTTPRTEL</sequence>
<proteinExistence type="inferred from homology"/>
<organism evidence="4 5">
    <name type="scientific">Nezara viridula</name>
    <name type="common">Southern green stink bug</name>
    <name type="synonym">Cimex viridulus</name>
    <dbReference type="NCBI Taxonomy" id="85310"/>
    <lineage>
        <taxon>Eukaryota</taxon>
        <taxon>Metazoa</taxon>
        <taxon>Ecdysozoa</taxon>
        <taxon>Arthropoda</taxon>
        <taxon>Hexapoda</taxon>
        <taxon>Insecta</taxon>
        <taxon>Pterygota</taxon>
        <taxon>Neoptera</taxon>
        <taxon>Paraneoptera</taxon>
        <taxon>Hemiptera</taxon>
        <taxon>Heteroptera</taxon>
        <taxon>Panheteroptera</taxon>
        <taxon>Pentatomomorpha</taxon>
        <taxon>Pentatomoidea</taxon>
        <taxon>Pentatomidae</taxon>
        <taxon>Pentatominae</taxon>
        <taxon>Nezara</taxon>
    </lineage>
</organism>
<dbReference type="PANTHER" id="PTHR10730">
    <property type="entry name" value="PROCOLLAGEN-LYSINE,2-OXOGLUTARATE 5-DIOXYGENASE/GLYCOSYLTRANSFERASE 25 FAMILY MEMBER"/>
    <property type="match status" value="1"/>
</dbReference>
<dbReference type="AlphaFoldDB" id="A0A9P0E910"/>